<evidence type="ECO:0000313" key="1">
    <source>
        <dbReference type="EMBL" id="PXF63908.1"/>
    </source>
</evidence>
<name>A0A318D7Y4_9GAMM</name>
<sequence>MRRILVVTLFAVTVLLSIIVVGIWEGQLFDGDKNNSNEQVKTSREPIISSSQNKAIVKGEVKKESTDEINNDVFLSQPEEVISREQLIRKYEGAETKLKVLEKYLDNIDYHALSKELEVANKIKLNDDIGNIRSYYSWQDENGTNINAKSAFSTNSVGKAYNSEVRDHNWAAQRESEISSEVYSKFAELGDKSLTLDEVNCKKSVCKVNLRSLAKGVSDERIKDIANSVSVDNKVMIAPFTYHYRKDGEVDIYLSRYVPSLRSNNNN</sequence>
<dbReference type="EMBL" id="QICH01000001">
    <property type="protein sequence ID" value="PXF63908.1"/>
    <property type="molecule type" value="Genomic_DNA"/>
</dbReference>
<comment type="caution">
    <text evidence="1">The sequence shown here is derived from an EMBL/GenBank/DDBJ whole genome shotgun (WGS) entry which is preliminary data.</text>
</comment>
<accession>A0A318D7Y4</accession>
<dbReference type="AlphaFoldDB" id="A0A318D7Y4"/>
<protein>
    <submittedName>
        <fullName evidence="1">Uncharacterized protein</fullName>
    </submittedName>
</protein>
<organism evidence="1 2">
    <name type="scientific">Kangiella spongicola</name>
    <dbReference type="NCBI Taxonomy" id="796379"/>
    <lineage>
        <taxon>Bacteria</taxon>
        <taxon>Pseudomonadati</taxon>
        <taxon>Pseudomonadota</taxon>
        <taxon>Gammaproteobacteria</taxon>
        <taxon>Kangiellales</taxon>
        <taxon>Kangiellaceae</taxon>
        <taxon>Kangiella</taxon>
    </lineage>
</organism>
<evidence type="ECO:0000313" key="2">
    <source>
        <dbReference type="Proteomes" id="UP000247689"/>
    </source>
</evidence>
<proteinExistence type="predicted"/>
<dbReference type="RefSeq" id="WP_110199409.1">
    <property type="nucleotide sequence ID" value="NZ_QICH01000001.1"/>
</dbReference>
<reference evidence="1 2" key="1">
    <citation type="submission" date="2018-05" db="EMBL/GenBank/DDBJ databases">
        <title>Kangiella spongicola genome sequence.</title>
        <authorList>
            <person name="Maclea K.S."/>
            <person name="Goen A.E."/>
            <person name="Kelley C."/>
            <person name="Underriner A."/>
            <person name="Silverwood T."/>
            <person name="Trachtenberg A.M."/>
        </authorList>
    </citation>
    <scope>NUCLEOTIDE SEQUENCE [LARGE SCALE GENOMIC DNA]</scope>
    <source>
        <strain evidence="1 2">ATCC BAA-2076</strain>
    </source>
</reference>
<dbReference type="Proteomes" id="UP000247689">
    <property type="component" value="Unassembled WGS sequence"/>
</dbReference>
<keyword evidence="2" id="KW-1185">Reference proteome</keyword>
<gene>
    <name evidence="1" type="ORF">DL796_01840</name>
</gene>